<evidence type="ECO:0000313" key="2">
    <source>
        <dbReference type="EnsemblMetazoa" id="ACHR014088-PA"/>
    </source>
</evidence>
<accession>A0A182KHY4</accession>
<name>A0A182KHY4_9DIPT</name>
<organism evidence="2 3">
    <name type="scientific">Anopheles christyi</name>
    <dbReference type="NCBI Taxonomy" id="43041"/>
    <lineage>
        <taxon>Eukaryota</taxon>
        <taxon>Metazoa</taxon>
        <taxon>Ecdysozoa</taxon>
        <taxon>Arthropoda</taxon>
        <taxon>Hexapoda</taxon>
        <taxon>Insecta</taxon>
        <taxon>Pterygota</taxon>
        <taxon>Neoptera</taxon>
        <taxon>Endopterygota</taxon>
        <taxon>Diptera</taxon>
        <taxon>Nematocera</taxon>
        <taxon>Culicoidea</taxon>
        <taxon>Culicidae</taxon>
        <taxon>Anophelinae</taxon>
        <taxon>Anopheles</taxon>
    </lineage>
</organism>
<feature type="compositionally biased region" description="Polar residues" evidence="1">
    <location>
        <begin position="11"/>
        <end position="25"/>
    </location>
</feature>
<proteinExistence type="predicted"/>
<reference evidence="3" key="1">
    <citation type="submission" date="2013-03" db="EMBL/GenBank/DDBJ databases">
        <title>The Genome Sequence of Anopheles christyi ACHKN1017.</title>
        <authorList>
            <consortium name="The Broad Institute Genomics Platform"/>
            <person name="Neafsey D.E."/>
            <person name="Besansky N."/>
            <person name="Walker B."/>
            <person name="Young S.K."/>
            <person name="Zeng Q."/>
            <person name="Gargeya S."/>
            <person name="Fitzgerald M."/>
            <person name="Haas B."/>
            <person name="Abouelleil A."/>
            <person name="Allen A.W."/>
            <person name="Alvarado L."/>
            <person name="Arachchi H.M."/>
            <person name="Berlin A.M."/>
            <person name="Chapman S.B."/>
            <person name="Gainer-Dewar J."/>
            <person name="Goldberg J."/>
            <person name="Griggs A."/>
            <person name="Gujja S."/>
            <person name="Hansen M."/>
            <person name="Howarth C."/>
            <person name="Imamovic A."/>
            <person name="Ireland A."/>
            <person name="Larimer J."/>
            <person name="McCowan C."/>
            <person name="Murphy C."/>
            <person name="Pearson M."/>
            <person name="Poon T.W."/>
            <person name="Priest M."/>
            <person name="Roberts A."/>
            <person name="Saif S."/>
            <person name="Shea T."/>
            <person name="Sisk P."/>
            <person name="Sykes S."/>
            <person name="Wortman J."/>
            <person name="Nusbaum C."/>
            <person name="Birren B."/>
        </authorList>
    </citation>
    <scope>NUCLEOTIDE SEQUENCE [LARGE SCALE GENOMIC DNA]</scope>
    <source>
        <strain evidence="3">ACHKN1017</strain>
    </source>
</reference>
<dbReference type="AlphaFoldDB" id="A0A182KHY4"/>
<dbReference type="VEuPathDB" id="VectorBase:ACHR014088"/>
<reference evidence="2" key="2">
    <citation type="submission" date="2020-05" db="UniProtKB">
        <authorList>
            <consortium name="EnsemblMetazoa"/>
        </authorList>
    </citation>
    <scope>IDENTIFICATION</scope>
    <source>
        <strain evidence="2">ACHKN1017</strain>
    </source>
</reference>
<dbReference type="EnsemblMetazoa" id="ACHR014088-RA">
    <property type="protein sequence ID" value="ACHR014088-PA"/>
    <property type="gene ID" value="ACHR014088"/>
</dbReference>
<protein>
    <submittedName>
        <fullName evidence="2">Uncharacterized protein</fullName>
    </submittedName>
</protein>
<evidence type="ECO:0000256" key="1">
    <source>
        <dbReference type="SAM" id="MobiDB-lite"/>
    </source>
</evidence>
<keyword evidence="3" id="KW-1185">Reference proteome</keyword>
<feature type="region of interest" description="Disordered" evidence="1">
    <location>
        <begin position="101"/>
        <end position="149"/>
    </location>
</feature>
<evidence type="ECO:0000313" key="3">
    <source>
        <dbReference type="Proteomes" id="UP000075881"/>
    </source>
</evidence>
<sequence>MATTLRERLTASISGRSTKAGESTVTTGTALVEGLGARISSRTGQSTEATAMSGEAAETALVERLGTGIGRTAGQATTRCITHDTDRGNREIRIIQQDQLIRSSRNGGQKDRSKHHKRLHTRHYGTLHTKPTSTRYDLRLRNDAPVGTS</sequence>
<feature type="compositionally biased region" description="Basic residues" evidence="1">
    <location>
        <begin position="112"/>
        <end position="125"/>
    </location>
</feature>
<feature type="region of interest" description="Disordered" evidence="1">
    <location>
        <begin position="1"/>
        <end position="25"/>
    </location>
</feature>
<dbReference type="Proteomes" id="UP000075881">
    <property type="component" value="Unassembled WGS sequence"/>
</dbReference>